<dbReference type="GO" id="GO:0006888">
    <property type="term" value="P:endoplasmic reticulum to Golgi vesicle-mediated transport"/>
    <property type="evidence" value="ECO:0007669"/>
    <property type="project" value="InterPro"/>
</dbReference>
<dbReference type="PANTHER" id="PTHR21493:SF9">
    <property type="entry name" value="GOLGI TRANSPORT PROTEIN 1-RELATED"/>
    <property type="match status" value="1"/>
</dbReference>
<feature type="transmembrane region" description="Helical" evidence="7">
    <location>
        <begin position="63"/>
        <end position="81"/>
    </location>
</feature>
<evidence type="ECO:0000313" key="9">
    <source>
        <dbReference type="EMBL" id="CAH0374044.1"/>
    </source>
</evidence>
<organism evidence="8">
    <name type="scientific">Pelagomonas calceolata</name>
    <dbReference type="NCBI Taxonomy" id="35677"/>
    <lineage>
        <taxon>Eukaryota</taxon>
        <taxon>Sar</taxon>
        <taxon>Stramenopiles</taxon>
        <taxon>Ochrophyta</taxon>
        <taxon>Pelagophyceae</taxon>
        <taxon>Pelagomonadales</taxon>
        <taxon>Pelagomonadaceae</taxon>
        <taxon>Pelagomonas</taxon>
    </lineage>
</organism>
<dbReference type="InterPro" id="IPR007305">
    <property type="entry name" value="Vesicle_transpt_Got1/SFT2"/>
</dbReference>
<keyword evidence="3 7" id="KW-1133">Transmembrane helix</keyword>
<evidence type="ECO:0000256" key="2">
    <source>
        <dbReference type="ARBA" id="ARBA00022692"/>
    </source>
</evidence>
<evidence type="ECO:0000313" key="8">
    <source>
        <dbReference type="EMBL" id="CAE0703546.1"/>
    </source>
</evidence>
<gene>
    <name evidence="8" type="ORF">PCAL00307_LOCUS18993</name>
    <name evidence="9" type="ORF">PECAL_4P13010</name>
</gene>
<evidence type="ECO:0000256" key="6">
    <source>
        <dbReference type="ARBA" id="ARBA00025799"/>
    </source>
</evidence>
<feature type="transmembrane region" description="Helical" evidence="7">
    <location>
        <begin position="7"/>
        <end position="27"/>
    </location>
</feature>
<dbReference type="GO" id="GO:0042147">
    <property type="term" value="P:retrograde transport, endosome to Golgi"/>
    <property type="evidence" value="ECO:0007669"/>
    <property type="project" value="InterPro"/>
</dbReference>
<dbReference type="InterPro" id="IPR045176">
    <property type="entry name" value="Got1"/>
</dbReference>
<dbReference type="Proteomes" id="UP000789595">
    <property type="component" value="Unassembled WGS sequence"/>
</dbReference>
<feature type="transmembrane region" description="Helical" evidence="7">
    <location>
        <begin position="93"/>
        <end position="110"/>
    </location>
</feature>
<keyword evidence="10" id="KW-1185">Reference proteome</keyword>
<evidence type="ECO:0008006" key="11">
    <source>
        <dbReference type="Google" id="ProtNLM"/>
    </source>
</evidence>
<evidence type="ECO:0000256" key="1">
    <source>
        <dbReference type="ARBA" id="ARBA00004653"/>
    </source>
</evidence>
<dbReference type="OrthoDB" id="204784at2759"/>
<dbReference type="EMBL" id="HBIW01022003">
    <property type="protein sequence ID" value="CAE0703546.1"/>
    <property type="molecule type" value="Transcribed_RNA"/>
</dbReference>
<reference evidence="9" key="2">
    <citation type="submission" date="2021-11" db="EMBL/GenBank/DDBJ databases">
        <authorList>
            <consortium name="Genoscope - CEA"/>
            <person name="William W."/>
        </authorList>
    </citation>
    <scope>NUCLEOTIDE SEQUENCE</scope>
</reference>
<comment type="subcellular location">
    <subcellularLocation>
        <location evidence="1">Golgi apparatus membrane</location>
        <topology evidence="1">Multi-pass membrane protein</topology>
    </subcellularLocation>
</comment>
<evidence type="ECO:0000256" key="7">
    <source>
        <dbReference type="SAM" id="Phobius"/>
    </source>
</evidence>
<keyword evidence="2 7" id="KW-0812">Transmembrane</keyword>
<comment type="similarity">
    <text evidence="6">Belongs to the GOT1 family.</text>
</comment>
<dbReference type="GO" id="GO:0000139">
    <property type="term" value="C:Golgi membrane"/>
    <property type="evidence" value="ECO:0007669"/>
    <property type="project" value="UniProtKB-SubCell"/>
</dbReference>
<dbReference type="GO" id="GO:0005829">
    <property type="term" value="C:cytosol"/>
    <property type="evidence" value="ECO:0007669"/>
    <property type="project" value="GOC"/>
</dbReference>
<keyword evidence="5 7" id="KW-0472">Membrane</keyword>
<protein>
    <recommendedName>
        <fullName evidence="11">Vesicle transport protein</fullName>
    </recommendedName>
</protein>
<dbReference type="AlphaFoldDB" id="A0A7S4EC84"/>
<feature type="transmembrane region" description="Helical" evidence="7">
    <location>
        <begin position="33"/>
        <end position="51"/>
    </location>
</feature>
<dbReference type="PANTHER" id="PTHR21493">
    <property type="entry name" value="CGI-141-RELATED/LIPASE CONTAINING PROTEIN"/>
    <property type="match status" value="1"/>
</dbReference>
<evidence type="ECO:0000256" key="5">
    <source>
        <dbReference type="ARBA" id="ARBA00023136"/>
    </source>
</evidence>
<proteinExistence type="inferred from homology"/>
<dbReference type="EMBL" id="CAKKNE010000004">
    <property type="protein sequence ID" value="CAH0374044.1"/>
    <property type="molecule type" value="Genomic_DNA"/>
</dbReference>
<evidence type="ECO:0000256" key="4">
    <source>
        <dbReference type="ARBA" id="ARBA00023034"/>
    </source>
</evidence>
<dbReference type="Pfam" id="PF04178">
    <property type="entry name" value="Got1"/>
    <property type="match status" value="1"/>
</dbReference>
<evidence type="ECO:0000256" key="3">
    <source>
        <dbReference type="ARBA" id="ARBA00022989"/>
    </source>
</evidence>
<evidence type="ECO:0000313" key="10">
    <source>
        <dbReference type="Proteomes" id="UP000789595"/>
    </source>
</evidence>
<keyword evidence="4" id="KW-0333">Golgi apparatus</keyword>
<sequence length="145" mass="15685">MNDNAKIGTALLGLGCLFIVLGVVFFFDRMFLSLGNVMFLGGLLLTMGVSRSQRFFVKKAKDSGFRGVGCFFGGVILVVFFKRPLLGMCLEGFGFVNLFANFFPIALSAMRSMPVLGDVLAMPGVSAIADKLAGVEPRRAQRSWA</sequence>
<reference evidence="8" key="1">
    <citation type="submission" date="2021-01" db="EMBL/GenBank/DDBJ databases">
        <authorList>
            <person name="Corre E."/>
            <person name="Pelletier E."/>
            <person name="Niang G."/>
            <person name="Scheremetjew M."/>
            <person name="Finn R."/>
            <person name="Kale V."/>
            <person name="Holt S."/>
            <person name="Cochrane G."/>
            <person name="Meng A."/>
            <person name="Brown T."/>
            <person name="Cohen L."/>
        </authorList>
    </citation>
    <scope>NUCLEOTIDE SEQUENCE</scope>
    <source>
        <strain evidence="8">CCMP1756</strain>
    </source>
</reference>
<name>A0A7S4EC84_9STRA</name>
<accession>A0A7S4EC84</accession>